<name>A0A023X172_RUBRA</name>
<evidence type="ECO:0000313" key="1">
    <source>
        <dbReference type="EMBL" id="AHY45819.1"/>
    </source>
</evidence>
<dbReference type="HOGENOM" id="CLU_3047667_0_0_11"/>
<organism evidence="1 3">
    <name type="scientific">Rubrobacter radiotolerans</name>
    <name type="common">Arthrobacter radiotolerans</name>
    <dbReference type="NCBI Taxonomy" id="42256"/>
    <lineage>
        <taxon>Bacteria</taxon>
        <taxon>Bacillati</taxon>
        <taxon>Actinomycetota</taxon>
        <taxon>Rubrobacteria</taxon>
        <taxon>Rubrobacterales</taxon>
        <taxon>Rubrobacteraceae</taxon>
        <taxon>Rubrobacter</taxon>
    </lineage>
</organism>
<gene>
    <name evidence="1" type="ORF">RradSPS_0536</name>
    <name evidence="2" type="ORF">SIL72_04235</name>
</gene>
<sequence length="54" mass="5714">MKTLFNLIFVVVVGYILLTSGLSGLVEVTSSLFGAFSDALSPHVTEVILDAAEQ</sequence>
<dbReference type="Proteomes" id="UP001281130">
    <property type="component" value="Unassembled WGS sequence"/>
</dbReference>
<keyword evidence="3" id="KW-1185">Reference proteome</keyword>
<dbReference type="RefSeq" id="WP_156947963.1">
    <property type="nucleotide sequence ID" value="NZ_CP007514.1"/>
</dbReference>
<evidence type="ECO:0000313" key="3">
    <source>
        <dbReference type="Proteomes" id="UP000025229"/>
    </source>
</evidence>
<dbReference type="EMBL" id="JAWXXX010000001">
    <property type="protein sequence ID" value="MDX5893233.1"/>
    <property type="molecule type" value="Genomic_DNA"/>
</dbReference>
<accession>A0A023X172</accession>
<evidence type="ECO:0000313" key="2">
    <source>
        <dbReference type="EMBL" id="MDX5893233.1"/>
    </source>
</evidence>
<reference evidence="1 3" key="1">
    <citation type="submission" date="2014-03" db="EMBL/GenBank/DDBJ databases">
        <title>Complete genome sequence of the Radio-Resistant Rubrobacter radiotolerans RSPS-4.</title>
        <authorList>
            <person name="Egas C.C."/>
            <person name="Barroso C.C."/>
            <person name="Froufe H.J.C."/>
            <person name="Pacheco J.J."/>
            <person name="Albuquerque L.L."/>
            <person name="da Costa M.M.S."/>
        </authorList>
    </citation>
    <scope>NUCLEOTIDE SEQUENCE [LARGE SCALE GENOMIC DNA]</scope>
    <source>
        <strain evidence="1 3">RSPS-4</strain>
    </source>
</reference>
<protein>
    <submittedName>
        <fullName evidence="1">Uncharacterized protein</fullName>
    </submittedName>
</protein>
<dbReference type="EMBL" id="CP007514">
    <property type="protein sequence ID" value="AHY45819.1"/>
    <property type="molecule type" value="Genomic_DNA"/>
</dbReference>
<dbReference type="Proteomes" id="UP000025229">
    <property type="component" value="Chromosome"/>
</dbReference>
<reference evidence="2" key="2">
    <citation type="submission" date="2023-11" db="EMBL/GenBank/DDBJ databases">
        <title>MicrobeMod: A computational toolkit for identifying prokaryotic methylation and restriction-modification with nanopore sequencing.</title>
        <authorList>
            <person name="Crits-Christoph A."/>
            <person name="Kang S.C."/>
            <person name="Lee H."/>
            <person name="Ostrov N."/>
        </authorList>
    </citation>
    <scope>NUCLEOTIDE SEQUENCE</scope>
    <source>
        <strain evidence="2">ATCC 51242</strain>
    </source>
</reference>
<dbReference type="AlphaFoldDB" id="A0A023X172"/>
<proteinExistence type="predicted"/>
<dbReference type="KEGG" id="rrd:RradSPS_0536"/>